<evidence type="ECO:0000256" key="1">
    <source>
        <dbReference type="SAM" id="MobiDB-lite"/>
    </source>
</evidence>
<accession>A0AAU7JHX6</accession>
<feature type="compositionally biased region" description="Basic residues" evidence="1">
    <location>
        <begin position="51"/>
        <end position="64"/>
    </location>
</feature>
<proteinExistence type="predicted"/>
<sequence length="64" mass="6809">MLSFLLRRAAPRADANAALCAVAQRPEPEQVIAAFVQTLARLDPCGSAPSPRRRPRAVAAARKG</sequence>
<feature type="region of interest" description="Disordered" evidence="1">
    <location>
        <begin position="44"/>
        <end position="64"/>
    </location>
</feature>
<reference evidence="2" key="1">
    <citation type="submission" date="2024-05" db="EMBL/GenBank/DDBJ databases">
        <authorList>
            <person name="Kim S."/>
            <person name="Heo J."/>
            <person name="Choi H."/>
            <person name="Choi Y."/>
            <person name="Kwon S.-W."/>
            <person name="Kim Y."/>
        </authorList>
    </citation>
    <scope>NUCLEOTIDE SEQUENCE</scope>
    <source>
        <strain evidence="2">KACC 23698</strain>
    </source>
</reference>
<gene>
    <name evidence="2" type="ORF">ABEG18_04240</name>
</gene>
<dbReference type="EMBL" id="CP157484">
    <property type="protein sequence ID" value="XBO39997.1"/>
    <property type="molecule type" value="Genomic_DNA"/>
</dbReference>
<evidence type="ECO:0000313" key="2">
    <source>
        <dbReference type="EMBL" id="XBO39997.1"/>
    </source>
</evidence>
<dbReference type="AlphaFoldDB" id="A0AAU7JHX6"/>
<protein>
    <submittedName>
        <fullName evidence="2">Uncharacterized protein</fullName>
    </submittedName>
</protein>
<organism evidence="2">
    <name type="scientific">Alsobacter sp. KACC 23698</name>
    <dbReference type="NCBI Taxonomy" id="3149229"/>
    <lineage>
        <taxon>Bacteria</taxon>
        <taxon>Pseudomonadati</taxon>
        <taxon>Pseudomonadota</taxon>
        <taxon>Alphaproteobacteria</taxon>
        <taxon>Hyphomicrobiales</taxon>
        <taxon>Alsobacteraceae</taxon>
        <taxon>Alsobacter</taxon>
    </lineage>
</organism>
<name>A0AAU7JHX6_9HYPH</name>
<dbReference type="RefSeq" id="WP_406856850.1">
    <property type="nucleotide sequence ID" value="NZ_CP157484.1"/>
</dbReference>